<dbReference type="Proteomes" id="UP000258102">
    <property type="component" value="Chromosome 1"/>
</dbReference>
<keyword evidence="6 7" id="KW-0862">Zinc</keyword>
<name>A0AAD0W4S8_PSEO7</name>
<evidence type="ECO:0000313" key="10">
    <source>
        <dbReference type="Proteomes" id="UP000258102"/>
    </source>
</evidence>
<dbReference type="GO" id="GO:0004416">
    <property type="term" value="F:hydroxyacylglutathione hydrolase activity"/>
    <property type="evidence" value="ECO:0007669"/>
    <property type="project" value="UniProtKB-UniRule"/>
</dbReference>
<dbReference type="GO" id="GO:0019243">
    <property type="term" value="P:methylglyoxal catabolic process to D-lactate via S-lactoyl-glutathione"/>
    <property type="evidence" value="ECO:0007669"/>
    <property type="project" value="UniProtKB-UniRule"/>
</dbReference>
<protein>
    <recommendedName>
        <fullName evidence="7">Hydroxyacylglutathione hydrolase</fullName>
        <ecNumber evidence="7">3.1.2.6</ecNumber>
    </recommendedName>
    <alternativeName>
        <fullName evidence="7">Glyoxalase II</fullName>
        <shortName evidence="7">Glx II</shortName>
    </alternativeName>
</protein>
<dbReference type="KEGG" id="ppis:B1L02_04695"/>
<accession>A0AAD0W4S8</accession>
<dbReference type="Pfam" id="PF16123">
    <property type="entry name" value="HAGH_C"/>
    <property type="match status" value="1"/>
</dbReference>
<dbReference type="RefSeq" id="WP_088530122.1">
    <property type="nucleotide sequence ID" value="NZ_CP021646.1"/>
</dbReference>
<evidence type="ECO:0000313" key="9">
    <source>
        <dbReference type="EMBL" id="AXR02887.1"/>
    </source>
</evidence>
<proteinExistence type="inferred from homology"/>
<feature type="binding site" evidence="7">
    <location>
        <position position="167"/>
    </location>
    <ligand>
        <name>Zn(2+)</name>
        <dbReference type="ChEBI" id="CHEBI:29105"/>
        <label>2</label>
    </ligand>
</feature>
<dbReference type="EC" id="3.1.2.6" evidence="7"/>
<gene>
    <name evidence="7 9" type="primary">gloB</name>
    <name evidence="9" type="ORF">D0511_13045</name>
</gene>
<comment type="function">
    <text evidence="7">Thiolesterase that catalyzes the hydrolysis of S-D-lactoyl-glutathione to form glutathione and D-lactic acid.</text>
</comment>
<feature type="binding site" evidence="7">
    <location>
        <position position="57"/>
    </location>
    <ligand>
        <name>Zn(2+)</name>
        <dbReference type="ChEBI" id="CHEBI:29105"/>
        <label>1</label>
    </ligand>
</feature>
<dbReference type="InterPro" id="IPR032282">
    <property type="entry name" value="HAGH_C"/>
</dbReference>
<feature type="binding site" evidence="7">
    <location>
        <position position="129"/>
    </location>
    <ligand>
        <name>Zn(2+)</name>
        <dbReference type="ChEBI" id="CHEBI:29105"/>
        <label>1</label>
    </ligand>
</feature>
<evidence type="ECO:0000256" key="7">
    <source>
        <dbReference type="HAMAP-Rule" id="MF_01374"/>
    </source>
</evidence>
<comment type="catalytic activity">
    <reaction evidence="1 7">
        <text>an S-(2-hydroxyacyl)glutathione + H2O = a 2-hydroxy carboxylate + glutathione + H(+)</text>
        <dbReference type="Rhea" id="RHEA:21864"/>
        <dbReference type="ChEBI" id="CHEBI:15377"/>
        <dbReference type="ChEBI" id="CHEBI:15378"/>
        <dbReference type="ChEBI" id="CHEBI:57925"/>
        <dbReference type="ChEBI" id="CHEBI:58896"/>
        <dbReference type="ChEBI" id="CHEBI:71261"/>
        <dbReference type="EC" id="3.1.2.6"/>
    </reaction>
</comment>
<evidence type="ECO:0000256" key="1">
    <source>
        <dbReference type="ARBA" id="ARBA00001623"/>
    </source>
</evidence>
<evidence type="ECO:0000256" key="6">
    <source>
        <dbReference type="ARBA" id="ARBA00022833"/>
    </source>
</evidence>
<dbReference type="InterPro" id="IPR001279">
    <property type="entry name" value="Metallo-B-lactamas"/>
</dbReference>
<evidence type="ECO:0000256" key="3">
    <source>
        <dbReference type="ARBA" id="ARBA00006759"/>
    </source>
</evidence>
<keyword evidence="5 7" id="KW-0378">Hydrolase</keyword>
<comment type="subunit">
    <text evidence="7">Monomer.</text>
</comment>
<dbReference type="PANTHER" id="PTHR43705">
    <property type="entry name" value="HYDROXYACYLGLUTATHIONE HYDROLASE"/>
    <property type="match status" value="1"/>
</dbReference>
<comment type="similarity">
    <text evidence="3 7">Belongs to the metallo-beta-lactamase superfamily. Glyoxalase II family.</text>
</comment>
<dbReference type="InterPro" id="IPR017782">
    <property type="entry name" value="Hydroxyacylglutathione_Hdrlase"/>
</dbReference>
<dbReference type="InterPro" id="IPR036866">
    <property type="entry name" value="RibonucZ/Hydroxyglut_hydro"/>
</dbReference>
<evidence type="ECO:0000256" key="5">
    <source>
        <dbReference type="ARBA" id="ARBA00022801"/>
    </source>
</evidence>
<dbReference type="AlphaFoldDB" id="A0AAD0W4S8"/>
<dbReference type="NCBIfam" id="TIGR03413">
    <property type="entry name" value="GSH_gloB"/>
    <property type="match status" value="1"/>
</dbReference>
<sequence length="255" mass="28703">MVQVDAIKAFDDNYIWVIKDPLGANCWVVDPGDEQPVLDYLAKFDLTLEGILVTHHHWDHTDGIAPLLSYFPSLTVYGPKDGKYKGITHGLRENDKITLFDTTLNIIATPGHTLDHICYVNDELAFTGDTLFNAGCGRLFEGTPSQMWHSFKKLLTLPDTCKVYCTHEYTLANLAFAEAVEPTNQALTQYHQQAKSLRANNERTVPTTIEQQKAINPFVRAANEAILTHVPPQFIASENTPEARFGALRKWKDNF</sequence>
<evidence type="ECO:0000256" key="4">
    <source>
        <dbReference type="ARBA" id="ARBA00022723"/>
    </source>
</evidence>
<feature type="domain" description="Metallo-beta-lactamase" evidence="8">
    <location>
        <begin position="12"/>
        <end position="167"/>
    </location>
</feature>
<keyword evidence="4 7" id="KW-0479">Metal-binding</keyword>
<feature type="binding site" evidence="7">
    <location>
        <position position="129"/>
    </location>
    <ligand>
        <name>Zn(2+)</name>
        <dbReference type="ChEBI" id="CHEBI:29105"/>
        <label>2</label>
    </ligand>
</feature>
<dbReference type="GO" id="GO:0046872">
    <property type="term" value="F:metal ion binding"/>
    <property type="evidence" value="ECO:0007669"/>
    <property type="project" value="UniProtKB-KW"/>
</dbReference>
<dbReference type="PANTHER" id="PTHR43705:SF1">
    <property type="entry name" value="HYDROXYACYLGLUTATHIONE HYDROLASE GLOB"/>
    <property type="match status" value="1"/>
</dbReference>
<dbReference type="HAMAP" id="MF_01374">
    <property type="entry name" value="Glyoxalase_2"/>
    <property type="match status" value="1"/>
</dbReference>
<dbReference type="CDD" id="cd07723">
    <property type="entry name" value="hydroxyacylglutathione_hydrolase_MBL-fold"/>
    <property type="match status" value="1"/>
</dbReference>
<comment type="cofactor">
    <cofactor evidence="7">
        <name>Zn(2+)</name>
        <dbReference type="ChEBI" id="CHEBI:29105"/>
    </cofactor>
    <text evidence="7">Binds 2 Zn(2+) ions per subunit.</text>
</comment>
<dbReference type="Gene3D" id="3.60.15.10">
    <property type="entry name" value="Ribonuclease Z/Hydroxyacylglutathione hydrolase-like"/>
    <property type="match status" value="1"/>
</dbReference>
<dbReference type="Pfam" id="PF00753">
    <property type="entry name" value="Lactamase_B"/>
    <property type="match status" value="1"/>
</dbReference>
<dbReference type="PIRSF" id="PIRSF005457">
    <property type="entry name" value="Glx"/>
    <property type="match status" value="1"/>
</dbReference>
<dbReference type="EMBL" id="CP031761">
    <property type="protein sequence ID" value="AXR02887.1"/>
    <property type="molecule type" value="Genomic_DNA"/>
</dbReference>
<dbReference type="SUPFAM" id="SSF56281">
    <property type="entry name" value="Metallo-hydrolase/oxidoreductase"/>
    <property type="match status" value="1"/>
</dbReference>
<dbReference type="InterPro" id="IPR050110">
    <property type="entry name" value="Glyoxalase_II_hydrolase"/>
</dbReference>
<dbReference type="InterPro" id="IPR035680">
    <property type="entry name" value="Clx_II_MBL"/>
</dbReference>
<evidence type="ECO:0000256" key="2">
    <source>
        <dbReference type="ARBA" id="ARBA00004963"/>
    </source>
</evidence>
<feature type="binding site" evidence="7">
    <location>
        <position position="59"/>
    </location>
    <ligand>
        <name>Zn(2+)</name>
        <dbReference type="ChEBI" id="CHEBI:29105"/>
        <label>2</label>
    </ligand>
</feature>
<dbReference type="SMART" id="SM00849">
    <property type="entry name" value="Lactamase_B"/>
    <property type="match status" value="1"/>
</dbReference>
<reference evidence="9 10" key="1">
    <citation type="submission" date="2018-08" db="EMBL/GenBank/DDBJ databases">
        <title>Whole Genome Sequences of Two Pseudoalteromonas piscicida Strains, DE1-A and DE2-A, which Exhibit Strong Antibacterial Activity against Vibrio vulnificus.</title>
        <authorList>
            <person name="Richards G.P."/>
            <person name="Needleman D.S."/>
            <person name="Watson M.A."/>
            <person name="Polson S.W."/>
        </authorList>
    </citation>
    <scope>NUCLEOTIDE SEQUENCE [LARGE SCALE GENOMIC DNA]</scope>
    <source>
        <strain evidence="9 10">DE2-A</strain>
    </source>
</reference>
<evidence type="ECO:0000259" key="8">
    <source>
        <dbReference type="SMART" id="SM00849"/>
    </source>
</evidence>
<comment type="pathway">
    <text evidence="2 7">Secondary metabolite metabolism; methylglyoxal degradation; (R)-lactate from methylglyoxal: step 2/2.</text>
</comment>
<feature type="binding site" evidence="7">
    <location>
        <position position="55"/>
    </location>
    <ligand>
        <name>Zn(2+)</name>
        <dbReference type="ChEBI" id="CHEBI:29105"/>
        <label>1</label>
    </ligand>
</feature>
<feature type="binding site" evidence="7">
    <location>
        <position position="60"/>
    </location>
    <ligand>
        <name>Zn(2+)</name>
        <dbReference type="ChEBI" id="CHEBI:29105"/>
        <label>2</label>
    </ligand>
</feature>
<feature type="binding site" evidence="7">
    <location>
        <position position="112"/>
    </location>
    <ligand>
        <name>Zn(2+)</name>
        <dbReference type="ChEBI" id="CHEBI:29105"/>
        <label>1</label>
    </ligand>
</feature>
<organism evidence="9 10">
    <name type="scientific">Pseudoalteromonas piscicida</name>
    <dbReference type="NCBI Taxonomy" id="43662"/>
    <lineage>
        <taxon>Bacteria</taxon>
        <taxon>Pseudomonadati</taxon>
        <taxon>Pseudomonadota</taxon>
        <taxon>Gammaproteobacteria</taxon>
        <taxon>Alteromonadales</taxon>
        <taxon>Pseudoalteromonadaceae</taxon>
        <taxon>Pseudoalteromonas</taxon>
    </lineage>
</organism>